<reference evidence="2 3" key="1">
    <citation type="submission" date="2019-05" db="EMBL/GenBank/DDBJ databases">
        <title>Nesterenkonia sp. GY074 isolated from the Southern Atlantic Ocean.</title>
        <authorList>
            <person name="Zhang G."/>
        </authorList>
    </citation>
    <scope>NUCLEOTIDE SEQUENCE [LARGE SCALE GENOMIC DNA]</scope>
    <source>
        <strain evidence="2 3">GY074</strain>
    </source>
</reference>
<dbReference type="PANTHER" id="PTHR43179">
    <property type="entry name" value="RHAMNOSYLTRANSFERASE WBBL"/>
    <property type="match status" value="1"/>
</dbReference>
<protein>
    <submittedName>
        <fullName evidence="2">Glycosyltransferase</fullName>
    </submittedName>
</protein>
<organism evidence="2 3">
    <name type="scientific">Nesterenkonia salmonea</name>
    <dbReference type="NCBI Taxonomy" id="1804987"/>
    <lineage>
        <taxon>Bacteria</taxon>
        <taxon>Bacillati</taxon>
        <taxon>Actinomycetota</taxon>
        <taxon>Actinomycetes</taxon>
        <taxon>Micrococcales</taxon>
        <taxon>Micrococcaceae</taxon>
        <taxon>Nesterenkonia</taxon>
    </lineage>
</organism>
<dbReference type="Proteomes" id="UP000310458">
    <property type="component" value="Unassembled WGS sequence"/>
</dbReference>
<evidence type="ECO:0000313" key="3">
    <source>
        <dbReference type="Proteomes" id="UP000310458"/>
    </source>
</evidence>
<accession>A0A5R9BBW6</accession>
<dbReference type="OrthoDB" id="9771846at2"/>
<feature type="region of interest" description="Disordered" evidence="1">
    <location>
        <begin position="1"/>
        <end position="21"/>
    </location>
</feature>
<dbReference type="SUPFAM" id="SSF53448">
    <property type="entry name" value="Nucleotide-diphospho-sugar transferases"/>
    <property type="match status" value="1"/>
</dbReference>
<dbReference type="AlphaFoldDB" id="A0A5R9BBW6"/>
<sequence length="316" mass="33909">MGTVNENSAGAQGPAPSDHSSLSGLPEIVIVAYGSPELLTSTLAPLGGCTVTIVDNSSMPEIAEIAEAAGATYWDPGENLGFGAGVNYALARRQIPGSDVLLLNPDAVIEPSEILLLSEALHAVPRIACVGPGQVDLNGNRAQVTWPYPRPSQYVADAVKLGRLVRSEPRYVIGSVLLLNAAALADIGGFDEEFFLYAEEADWEYRAHEAGWRNVAVDDITILHIGGGTSSDPVRREVFLQAGQQRFLLKHHGSLGWHAARWATVLSSIPRILLFRGDRRGQAKARGSLFLHGPIALESKYRPEPKRQARATEGPP</sequence>
<evidence type="ECO:0000313" key="2">
    <source>
        <dbReference type="EMBL" id="TLP97037.1"/>
    </source>
</evidence>
<keyword evidence="3" id="KW-1185">Reference proteome</keyword>
<gene>
    <name evidence="2" type="ORF">FEF26_08005</name>
</gene>
<dbReference type="EMBL" id="VAVZ01000019">
    <property type="protein sequence ID" value="TLP97037.1"/>
    <property type="molecule type" value="Genomic_DNA"/>
</dbReference>
<feature type="compositionally biased region" description="Polar residues" evidence="1">
    <location>
        <begin position="1"/>
        <end position="10"/>
    </location>
</feature>
<comment type="caution">
    <text evidence="2">The sequence shown here is derived from an EMBL/GenBank/DDBJ whole genome shotgun (WGS) entry which is preliminary data.</text>
</comment>
<dbReference type="InterPro" id="IPR029044">
    <property type="entry name" value="Nucleotide-diphossugar_trans"/>
</dbReference>
<proteinExistence type="predicted"/>
<keyword evidence="2" id="KW-0808">Transferase</keyword>
<dbReference type="PANTHER" id="PTHR43179:SF7">
    <property type="entry name" value="RHAMNOSYLTRANSFERASE WBBL"/>
    <property type="match status" value="1"/>
</dbReference>
<name>A0A5R9BBW6_9MICC</name>
<dbReference type="Gene3D" id="3.90.550.10">
    <property type="entry name" value="Spore Coat Polysaccharide Biosynthesis Protein SpsA, Chain A"/>
    <property type="match status" value="1"/>
</dbReference>
<evidence type="ECO:0000256" key="1">
    <source>
        <dbReference type="SAM" id="MobiDB-lite"/>
    </source>
</evidence>
<dbReference type="GO" id="GO:0016740">
    <property type="term" value="F:transferase activity"/>
    <property type="evidence" value="ECO:0007669"/>
    <property type="project" value="UniProtKB-KW"/>
</dbReference>